<dbReference type="GO" id="GO:0016747">
    <property type="term" value="F:acyltransferase activity, transferring groups other than amino-acyl groups"/>
    <property type="evidence" value="ECO:0007669"/>
    <property type="project" value="InterPro"/>
</dbReference>
<evidence type="ECO:0000256" key="2">
    <source>
        <dbReference type="ARBA" id="ARBA00023315"/>
    </source>
</evidence>
<dbReference type="PANTHER" id="PTHR43877:SF2">
    <property type="entry name" value="AMINOALKYLPHOSPHONATE N-ACETYLTRANSFERASE-RELATED"/>
    <property type="match status" value="1"/>
</dbReference>
<dbReference type="PROSITE" id="PS51186">
    <property type="entry name" value="GNAT"/>
    <property type="match status" value="1"/>
</dbReference>
<sequence length="170" mass="18635">MKSLTVRPFEDSDLADAAAALIDVHATDGYPVEGVDEPEAWLRSADVIASWVGELDGVVVGHVAIMHPHGEDAVSLWMQQSGDKEDQIAVLARLFVVKSARKHAVGERLMQAAMEHAKGHRLRLVLDVMTKDTAAMRLYERLGWREIGRASHHYGNGQSIDAVCYVAPQA</sequence>
<dbReference type="InterPro" id="IPR050832">
    <property type="entry name" value="Bact_Acetyltransf"/>
</dbReference>
<organism evidence="4 5">
    <name type="scientific">Streptomyces griseorubiginosus</name>
    <dbReference type="NCBI Taxonomy" id="67304"/>
    <lineage>
        <taxon>Bacteria</taxon>
        <taxon>Bacillati</taxon>
        <taxon>Actinomycetota</taxon>
        <taxon>Actinomycetes</taxon>
        <taxon>Kitasatosporales</taxon>
        <taxon>Streptomycetaceae</taxon>
        <taxon>Streptomyces</taxon>
    </lineage>
</organism>
<protein>
    <submittedName>
        <fullName evidence="4">Acetyltransferase</fullName>
    </submittedName>
</protein>
<accession>A0A101RUE2</accession>
<dbReference type="EMBL" id="LMWV01000026">
    <property type="protein sequence ID" value="KUN61932.1"/>
    <property type="molecule type" value="Genomic_DNA"/>
</dbReference>
<dbReference type="SUPFAM" id="SSF55729">
    <property type="entry name" value="Acyl-CoA N-acyltransferases (Nat)"/>
    <property type="match status" value="1"/>
</dbReference>
<dbReference type="Gene3D" id="3.40.630.30">
    <property type="match status" value="1"/>
</dbReference>
<reference evidence="4 5" key="1">
    <citation type="submission" date="2015-10" db="EMBL/GenBank/DDBJ databases">
        <title>Draft genome sequence of Streptomyces griseorubiginosus DSM 40469, type strain for the species Streptomyces griseorubiginosus.</title>
        <authorList>
            <person name="Ruckert C."/>
            <person name="Winkler A."/>
            <person name="Kalinowski J."/>
            <person name="Kampfer P."/>
            <person name="Glaeser S."/>
        </authorList>
    </citation>
    <scope>NUCLEOTIDE SEQUENCE [LARGE SCALE GENOMIC DNA]</scope>
    <source>
        <strain evidence="4 5">DSM 40469</strain>
    </source>
</reference>
<keyword evidence="1 4" id="KW-0808">Transferase</keyword>
<dbReference type="Proteomes" id="UP000054375">
    <property type="component" value="Unassembled WGS sequence"/>
</dbReference>
<gene>
    <name evidence="4" type="ORF">AQJ54_32920</name>
</gene>
<keyword evidence="2" id="KW-0012">Acyltransferase</keyword>
<feature type="domain" description="N-acetyltransferase" evidence="3">
    <location>
        <begin position="4"/>
        <end position="167"/>
    </location>
</feature>
<evidence type="ECO:0000259" key="3">
    <source>
        <dbReference type="PROSITE" id="PS51186"/>
    </source>
</evidence>
<dbReference type="InterPro" id="IPR000182">
    <property type="entry name" value="GNAT_dom"/>
</dbReference>
<name>A0A101RUE2_9ACTN</name>
<comment type="caution">
    <text evidence="4">The sequence shown here is derived from an EMBL/GenBank/DDBJ whole genome shotgun (WGS) entry which is preliminary data.</text>
</comment>
<dbReference type="CDD" id="cd04301">
    <property type="entry name" value="NAT_SF"/>
    <property type="match status" value="1"/>
</dbReference>
<dbReference type="PANTHER" id="PTHR43877">
    <property type="entry name" value="AMINOALKYLPHOSPHONATE N-ACETYLTRANSFERASE-RELATED-RELATED"/>
    <property type="match status" value="1"/>
</dbReference>
<dbReference type="RefSeq" id="WP_062243470.1">
    <property type="nucleotide sequence ID" value="NZ_JBPJFL010000001.1"/>
</dbReference>
<evidence type="ECO:0000313" key="5">
    <source>
        <dbReference type="Proteomes" id="UP000054375"/>
    </source>
</evidence>
<evidence type="ECO:0000256" key="1">
    <source>
        <dbReference type="ARBA" id="ARBA00022679"/>
    </source>
</evidence>
<keyword evidence="5" id="KW-1185">Reference proteome</keyword>
<evidence type="ECO:0000313" key="4">
    <source>
        <dbReference type="EMBL" id="KUN61932.1"/>
    </source>
</evidence>
<dbReference type="Pfam" id="PF00583">
    <property type="entry name" value="Acetyltransf_1"/>
    <property type="match status" value="1"/>
</dbReference>
<proteinExistence type="predicted"/>
<dbReference type="InterPro" id="IPR016181">
    <property type="entry name" value="Acyl_CoA_acyltransferase"/>
</dbReference>
<dbReference type="AlphaFoldDB" id="A0A101RUE2"/>